<name>A0AAN9U2B4_9HEMI</name>
<feature type="domain" description="Major facilitator superfamily (MFS) profile" evidence="6">
    <location>
        <begin position="1"/>
        <end position="442"/>
    </location>
</feature>
<dbReference type="SUPFAM" id="SSF103473">
    <property type="entry name" value="MFS general substrate transporter"/>
    <property type="match status" value="1"/>
</dbReference>
<feature type="transmembrane region" description="Helical" evidence="5">
    <location>
        <begin position="182"/>
        <end position="200"/>
    </location>
</feature>
<feature type="transmembrane region" description="Helical" evidence="5">
    <location>
        <begin position="301"/>
        <end position="325"/>
    </location>
</feature>
<dbReference type="Proteomes" id="UP001367676">
    <property type="component" value="Unassembled WGS sequence"/>
</dbReference>
<dbReference type="EMBL" id="JBBCAQ010000003">
    <property type="protein sequence ID" value="KAK7604499.1"/>
    <property type="molecule type" value="Genomic_DNA"/>
</dbReference>
<dbReference type="InterPro" id="IPR005828">
    <property type="entry name" value="MFS_sugar_transport-like"/>
</dbReference>
<evidence type="ECO:0000313" key="8">
    <source>
        <dbReference type="Proteomes" id="UP001367676"/>
    </source>
</evidence>
<dbReference type="InterPro" id="IPR036259">
    <property type="entry name" value="MFS_trans_sf"/>
</dbReference>
<dbReference type="Pfam" id="PF00083">
    <property type="entry name" value="Sugar_tr"/>
    <property type="match status" value="1"/>
</dbReference>
<gene>
    <name evidence="7" type="ORF">V9T40_005685</name>
</gene>
<evidence type="ECO:0000256" key="5">
    <source>
        <dbReference type="SAM" id="Phobius"/>
    </source>
</evidence>
<dbReference type="PANTHER" id="PTHR24064">
    <property type="entry name" value="SOLUTE CARRIER FAMILY 22 MEMBER"/>
    <property type="match status" value="1"/>
</dbReference>
<accession>A0AAN9U2B4</accession>
<comment type="caution">
    <text evidence="7">The sequence shown here is derived from an EMBL/GenBank/DDBJ whole genome shotgun (WGS) entry which is preliminary data.</text>
</comment>
<evidence type="ECO:0000259" key="6">
    <source>
        <dbReference type="PROSITE" id="PS50850"/>
    </source>
</evidence>
<keyword evidence="3 5" id="KW-1133">Transmembrane helix</keyword>
<keyword evidence="2 5" id="KW-0812">Transmembrane</keyword>
<feature type="transmembrane region" description="Helical" evidence="5">
    <location>
        <begin position="97"/>
        <end position="113"/>
    </location>
</feature>
<evidence type="ECO:0000256" key="2">
    <source>
        <dbReference type="ARBA" id="ARBA00022692"/>
    </source>
</evidence>
<comment type="subcellular location">
    <subcellularLocation>
        <location evidence="1">Membrane</location>
        <topology evidence="1">Multi-pass membrane protein</topology>
    </subcellularLocation>
</comment>
<feature type="transmembrane region" description="Helical" evidence="5">
    <location>
        <begin position="152"/>
        <end position="176"/>
    </location>
</feature>
<dbReference type="Gene3D" id="1.20.1250.20">
    <property type="entry name" value="MFS general substrate transporter like domains"/>
    <property type="match status" value="1"/>
</dbReference>
<dbReference type="AlphaFoldDB" id="A0AAN9U2B4"/>
<evidence type="ECO:0000256" key="1">
    <source>
        <dbReference type="ARBA" id="ARBA00004141"/>
    </source>
</evidence>
<evidence type="ECO:0000313" key="7">
    <source>
        <dbReference type="EMBL" id="KAK7604499.1"/>
    </source>
</evidence>
<sequence>MQSPQMYGCEYYNYNYSFLSTLSFEEALKYVHSLKNLPEIIPCQKYKYENTDSVISEWNLICDRYYYRTHIQSAYALGKFVGASFFGVLADEYGRRFSFSLAALSFTISAASATILNDFYLFLCIRFFIGFGAVGCYGTGYTLKLYVGSSRTWVCCSFNISFAIGMVILAAEAYYIHYWKTLLIVISVPTLILPSFYWFLPESPQWLLSQKRYDDAYKVLHKIDPSTKSFSSSPKINQPPADNPRINLATKLIEPFTKIGELFSNSMLAVRALVCFFIWFTISTLYIGLAINGDNLTVNQYAYIALNGVLEVCSYLVSIPLLYFFGRKGTSLLLFTFIGFLLISIMFIPKDCGTIIVIMALLGRFFASSAYVIFALFTSELFPTVIRNTAIGASLTMSHVGTFVSPYIVDILGAYRWYLPSTILGLFSIMSIFLLCFLPETKNKPSYNDIDEMVSNNTSRIP</sequence>
<reference evidence="7 8" key="1">
    <citation type="submission" date="2024-03" db="EMBL/GenBank/DDBJ databases">
        <title>Adaptation during the transition from Ophiocordyceps entomopathogen to insect associate is accompanied by gene loss and intensified selection.</title>
        <authorList>
            <person name="Ward C.M."/>
            <person name="Onetto C.A."/>
            <person name="Borneman A.R."/>
        </authorList>
    </citation>
    <scope>NUCLEOTIDE SEQUENCE [LARGE SCALE GENOMIC DNA]</scope>
    <source>
        <strain evidence="7">AWRI1</strain>
        <tissue evidence="7">Single Adult Female</tissue>
    </source>
</reference>
<dbReference type="GO" id="GO:0022857">
    <property type="term" value="F:transmembrane transporter activity"/>
    <property type="evidence" value="ECO:0007669"/>
    <property type="project" value="InterPro"/>
</dbReference>
<feature type="transmembrane region" description="Helical" evidence="5">
    <location>
        <begin position="73"/>
        <end position="90"/>
    </location>
</feature>
<organism evidence="7 8">
    <name type="scientific">Parthenolecanium corni</name>
    <dbReference type="NCBI Taxonomy" id="536013"/>
    <lineage>
        <taxon>Eukaryota</taxon>
        <taxon>Metazoa</taxon>
        <taxon>Ecdysozoa</taxon>
        <taxon>Arthropoda</taxon>
        <taxon>Hexapoda</taxon>
        <taxon>Insecta</taxon>
        <taxon>Pterygota</taxon>
        <taxon>Neoptera</taxon>
        <taxon>Paraneoptera</taxon>
        <taxon>Hemiptera</taxon>
        <taxon>Sternorrhyncha</taxon>
        <taxon>Coccoidea</taxon>
        <taxon>Coccidae</taxon>
        <taxon>Parthenolecanium</taxon>
    </lineage>
</organism>
<protein>
    <recommendedName>
        <fullName evidence="6">Major facilitator superfamily (MFS) profile domain-containing protein</fullName>
    </recommendedName>
</protein>
<feature type="transmembrane region" description="Helical" evidence="5">
    <location>
        <begin position="268"/>
        <end position="289"/>
    </location>
</feature>
<keyword evidence="8" id="KW-1185">Reference proteome</keyword>
<evidence type="ECO:0000256" key="4">
    <source>
        <dbReference type="ARBA" id="ARBA00023136"/>
    </source>
</evidence>
<evidence type="ECO:0000256" key="3">
    <source>
        <dbReference type="ARBA" id="ARBA00022989"/>
    </source>
</evidence>
<dbReference type="GO" id="GO:0016020">
    <property type="term" value="C:membrane"/>
    <property type="evidence" value="ECO:0007669"/>
    <property type="project" value="UniProtKB-SubCell"/>
</dbReference>
<keyword evidence="4 5" id="KW-0472">Membrane</keyword>
<feature type="transmembrane region" description="Helical" evidence="5">
    <location>
        <begin position="355"/>
        <end position="377"/>
    </location>
</feature>
<dbReference type="PROSITE" id="PS50850">
    <property type="entry name" value="MFS"/>
    <property type="match status" value="1"/>
</dbReference>
<feature type="transmembrane region" description="Helical" evidence="5">
    <location>
        <begin position="332"/>
        <end position="349"/>
    </location>
</feature>
<dbReference type="InterPro" id="IPR020846">
    <property type="entry name" value="MFS_dom"/>
</dbReference>
<feature type="transmembrane region" description="Helical" evidence="5">
    <location>
        <begin position="119"/>
        <end position="140"/>
    </location>
</feature>
<feature type="transmembrane region" description="Helical" evidence="5">
    <location>
        <begin position="389"/>
        <end position="409"/>
    </location>
</feature>
<proteinExistence type="predicted"/>
<feature type="transmembrane region" description="Helical" evidence="5">
    <location>
        <begin position="415"/>
        <end position="438"/>
    </location>
</feature>